<keyword evidence="1" id="KW-1133">Transmembrane helix</keyword>
<reference evidence="5" key="1">
    <citation type="journal article" date="2019" name="Int. J. Syst. Evol. Microbiol.">
        <title>The Global Catalogue of Microorganisms (GCM) 10K type strain sequencing project: providing services to taxonomists for standard genome sequencing and annotation.</title>
        <authorList>
            <consortium name="The Broad Institute Genomics Platform"/>
            <consortium name="The Broad Institute Genome Sequencing Center for Infectious Disease"/>
            <person name="Wu L."/>
            <person name="Ma J."/>
        </authorList>
    </citation>
    <scope>NUCLEOTIDE SEQUENCE [LARGE SCALE GENOMIC DNA]</scope>
    <source>
        <strain evidence="5">CCUG 54939</strain>
    </source>
</reference>
<name>A0ABV8CMV5_9GAMM</name>
<evidence type="ECO:0000313" key="4">
    <source>
        <dbReference type="EMBL" id="MFC3913530.1"/>
    </source>
</evidence>
<evidence type="ECO:0000313" key="5">
    <source>
        <dbReference type="Proteomes" id="UP001595692"/>
    </source>
</evidence>
<protein>
    <submittedName>
        <fullName evidence="4">PEP-CTERM sorting domain-containing protein</fullName>
    </submittedName>
</protein>
<keyword evidence="1" id="KW-0812">Transmembrane</keyword>
<dbReference type="NCBIfam" id="TIGR02595">
    <property type="entry name" value="PEP_CTERM"/>
    <property type="match status" value="1"/>
</dbReference>
<organism evidence="4 5">
    <name type="scientific">Pseudaeromonas sharmana</name>
    <dbReference type="NCBI Taxonomy" id="328412"/>
    <lineage>
        <taxon>Bacteria</taxon>
        <taxon>Pseudomonadati</taxon>
        <taxon>Pseudomonadota</taxon>
        <taxon>Gammaproteobacteria</taxon>
        <taxon>Aeromonadales</taxon>
        <taxon>Aeromonadaceae</taxon>
        <taxon>Pseudaeromonas</taxon>
    </lineage>
</organism>
<feature type="domain" description="Ice-binding protein C-terminal" evidence="3">
    <location>
        <begin position="136"/>
        <end position="161"/>
    </location>
</feature>
<feature type="chain" id="PRO_5047499855" evidence="2">
    <location>
        <begin position="25"/>
        <end position="172"/>
    </location>
</feature>
<comment type="caution">
    <text evidence="4">The sequence shown here is derived from an EMBL/GenBank/DDBJ whole genome shotgun (WGS) entry which is preliminary data.</text>
</comment>
<dbReference type="Proteomes" id="UP001595692">
    <property type="component" value="Unassembled WGS sequence"/>
</dbReference>
<feature type="transmembrane region" description="Helical" evidence="1">
    <location>
        <begin position="140"/>
        <end position="157"/>
    </location>
</feature>
<gene>
    <name evidence="4" type="ORF">ACFOSS_08635</name>
</gene>
<dbReference type="InterPro" id="IPR013424">
    <property type="entry name" value="Ice-binding_C"/>
</dbReference>
<dbReference type="Pfam" id="PF07589">
    <property type="entry name" value="PEP-CTERM"/>
    <property type="match status" value="1"/>
</dbReference>
<accession>A0ABV8CMV5</accession>
<dbReference type="RefSeq" id="WP_377151907.1">
    <property type="nucleotide sequence ID" value="NZ_JBHSAF010000007.1"/>
</dbReference>
<sequence length="172" mass="18460">MLRIKSWVLALLLACGICPALSHAAVIEASVEPDASGAYVADGTLGQSLVFTFFSGSYAHLLAWLNTDVAISTEGTFTNYQTQVLPTRLVGSLVYLQASSNNVAAVVFTPESGSLVSVKPGFVFDGVEVLMRTVLPVPEPATYLLLLAGAGLMGWLMRRRRLATRQGLHAWY</sequence>
<keyword evidence="5" id="KW-1185">Reference proteome</keyword>
<feature type="signal peptide" evidence="2">
    <location>
        <begin position="1"/>
        <end position="24"/>
    </location>
</feature>
<evidence type="ECO:0000256" key="2">
    <source>
        <dbReference type="SAM" id="SignalP"/>
    </source>
</evidence>
<evidence type="ECO:0000259" key="3">
    <source>
        <dbReference type="Pfam" id="PF07589"/>
    </source>
</evidence>
<evidence type="ECO:0000256" key="1">
    <source>
        <dbReference type="SAM" id="Phobius"/>
    </source>
</evidence>
<proteinExistence type="predicted"/>
<keyword evidence="1" id="KW-0472">Membrane</keyword>
<keyword evidence="2" id="KW-0732">Signal</keyword>
<dbReference type="EMBL" id="JBHSAF010000007">
    <property type="protein sequence ID" value="MFC3913530.1"/>
    <property type="molecule type" value="Genomic_DNA"/>
</dbReference>